<feature type="transmembrane region" description="Helical" evidence="1">
    <location>
        <begin position="37"/>
        <end position="57"/>
    </location>
</feature>
<dbReference type="EMBL" id="SNUX01000003">
    <property type="protein sequence ID" value="TES47734.1"/>
    <property type="molecule type" value="Genomic_DNA"/>
</dbReference>
<feature type="transmembrane region" description="Helical" evidence="1">
    <location>
        <begin position="162"/>
        <end position="184"/>
    </location>
</feature>
<keyword evidence="1" id="KW-0472">Membrane</keyword>
<organism evidence="2 3">
    <name type="scientific">Shouchella lehensis</name>
    <dbReference type="NCBI Taxonomy" id="300825"/>
    <lineage>
        <taxon>Bacteria</taxon>
        <taxon>Bacillati</taxon>
        <taxon>Bacillota</taxon>
        <taxon>Bacilli</taxon>
        <taxon>Bacillales</taxon>
        <taxon>Bacillaceae</taxon>
        <taxon>Shouchella</taxon>
    </lineage>
</organism>
<name>A0A4Y7WHJ8_9BACI</name>
<evidence type="ECO:0000313" key="3">
    <source>
        <dbReference type="Proteomes" id="UP000298210"/>
    </source>
</evidence>
<keyword evidence="1" id="KW-0812">Transmembrane</keyword>
<dbReference type="RefSeq" id="WP_134259208.1">
    <property type="nucleotide sequence ID" value="NZ_LDIM01000005.1"/>
</dbReference>
<comment type="caution">
    <text evidence="2">The sequence shown here is derived from an EMBL/GenBank/DDBJ whole genome shotgun (WGS) entry which is preliminary data.</text>
</comment>
<feature type="transmembrane region" description="Helical" evidence="1">
    <location>
        <begin position="94"/>
        <end position="111"/>
    </location>
</feature>
<evidence type="ECO:0000313" key="2">
    <source>
        <dbReference type="EMBL" id="TES47734.1"/>
    </source>
</evidence>
<gene>
    <name evidence="2" type="ORF">E2L03_11250</name>
</gene>
<feature type="transmembrane region" description="Helical" evidence="1">
    <location>
        <begin position="12"/>
        <end position="31"/>
    </location>
</feature>
<proteinExistence type="predicted"/>
<accession>A0A4Y7WHJ8</accession>
<reference evidence="2 3" key="1">
    <citation type="submission" date="2019-03" db="EMBL/GenBank/DDBJ databases">
        <authorList>
            <person name="Liu G."/>
        </authorList>
    </citation>
    <scope>NUCLEOTIDE SEQUENCE [LARGE SCALE GENOMIC DNA]</scope>
    <source>
        <strain evidence="2 3">DSM 19099</strain>
    </source>
</reference>
<dbReference type="AlphaFoldDB" id="A0A4Y7WHJ8"/>
<evidence type="ECO:0000256" key="1">
    <source>
        <dbReference type="SAM" id="Phobius"/>
    </source>
</evidence>
<keyword evidence="1" id="KW-1133">Transmembrane helix</keyword>
<sequence>MNDQIQKARRQEVLWLNVYLFLFVLLFVSHVQGLVTIVTLVRVTIVIQLVLAVWKMVAVQKSLLPLRWQQLLVEHEIEQYGTDEWLRKQRVDGVFYMLSAICILYLTNLQSLRLDEASTVVVFFIFICIIVPIINISKILKGRAIDSWHVEKEKGFGVKGKFFVLIVGIVCAWSLVAVVGWMLWSYRL</sequence>
<dbReference type="Proteomes" id="UP000298210">
    <property type="component" value="Unassembled WGS sequence"/>
</dbReference>
<protein>
    <submittedName>
        <fullName evidence="2">Uncharacterized protein</fullName>
    </submittedName>
</protein>
<feature type="transmembrane region" description="Helical" evidence="1">
    <location>
        <begin position="117"/>
        <end position="136"/>
    </location>
</feature>